<dbReference type="EMBL" id="BTCM01000007">
    <property type="protein sequence ID" value="GMK59054.1"/>
    <property type="molecule type" value="Genomic_DNA"/>
</dbReference>
<accession>A0AAD3TY90</accession>
<reference evidence="1" key="2">
    <citation type="submission" date="2023-06" db="EMBL/GenBank/DDBJ databases">
        <authorList>
            <person name="Kobayashi Y."/>
            <person name="Kayamori A."/>
            <person name="Aoki K."/>
            <person name="Shiwa Y."/>
            <person name="Fujita N."/>
            <person name="Sugita T."/>
            <person name="Iwasaki W."/>
            <person name="Tanaka N."/>
            <person name="Takashima M."/>
        </authorList>
    </citation>
    <scope>NUCLEOTIDE SEQUENCE</scope>
    <source>
        <strain evidence="1">HIS016</strain>
    </source>
</reference>
<dbReference type="Proteomes" id="UP001222932">
    <property type="component" value="Unassembled WGS sequence"/>
</dbReference>
<sequence>MASIFRVARIAVRADLVAAPRITSRRLHASAIRFASEDPFAQDPRIIELRNKIQAHEGAKQAIMRLGQLMQDKGVDLSKPPSTMQVMKLGMDPDIREAGQNLMVQLQEAGVDINPETASQIFQNVVKDDPEPKDK</sequence>
<evidence type="ECO:0000313" key="1">
    <source>
        <dbReference type="EMBL" id="GMK59054.1"/>
    </source>
</evidence>
<name>A0AAD3TY90_9TREE</name>
<reference evidence="1" key="1">
    <citation type="journal article" date="2023" name="BMC Genomics">
        <title>Chromosome-level genome assemblies of Cutaneotrichosporon spp. (Trichosporonales, Basidiomycota) reveal imbalanced evolution between nucleotide sequences and chromosome synteny.</title>
        <authorList>
            <person name="Kobayashi Y."/>
            <person name="Kayamori A."/>
            <person name="Aoki K."/>
            <person name="Shiwa Y."/>
            <person name="Matsutani M."/>
            <person name="Fujita N."/>
            <person name="Sugita T."/>
            <person name="Iwasaki W."/>
            <person name="Tanaka N."/>
            <person name="Takashima M."/>
        </authorList>
    </citation>
    <scope>NUCLEOTIDE SEQUENCE</scope>
    <source>
        <strain evidence="1">HIS016</strain>
    </source>
</reference>
<evidence type="ECO:0000313" key="2">
    <source>
        <dbReference type="Proteomes" id="UP001222932"/>
    </source>
</evidence>
<keyword evidence="2" id="KW-1185">Reference proteome</keyword>
<proteinExistence type="predicted"/>
<comment type="caution">
    <text evidence="1">The sequence shown here is derived from an EMBL/GenBank/DDBJ whole genome shotgun (WGS) entry which is preliminary data.</text>
</comment>
<gene>
    <name evidence="1" type="ORF">CspeluHIS016_0700690</name>
</gene>
<organism evidence="1 2">
    <name type="scientific">Cutaneotrichosporon spelunceum</name>
    <dbReference type="NCBI Taxonomy" id="1672016"/>
    <lineage>
        <taxon>Eukaryota</taxon>
        <taxon>Fungi</taxon>
        <taxon>Dikarya</taxon>
        <taxon>Basidiomycota</taxon>
        <taxon>Agaricomycotina</taxon>
        <taxon>Tremellomycetes</taxon>
        <taxon>Trichosporonales</taxon>
        <taxon>Trichosporonaceae</taxon>
        <taxon>Cutaneotrichosporon</taxon>
    </lineage>
</organism>
<dbReference type="AlphaFoldDB" id="A0AAD3TY90"/>
<protein>
    <submittedName>
        <fullName evidence="1">Uncharacterized protein</fullName>
    </submittedName>
</protein>